<gene>
    <name evidence="1" type="ORF">AAEO57_17120</name>
</gene>
<dbReference type="RefSeq" id="WP_341694254.1">
    <property type="nucleotide sequence ID" value="NZ_JBBYHS010000019.1"/>
</dbReference>
<comment type="caution">
    <text evidence="1">The sequence shown here is derived from an EMBL/GenBank/DDBJ whole genome shotgun (WGS) entry which is preliminary data.</text>
</comment>
<name>A0ABU9ISX3_9FLAO</name>
<evidence type="ECO:0008006" key="3">
    <source>
        <dbReference type="Google" id="ProtNLM"/>
    </source>
</evidence>
<sequence length="320" mass="39195">MKKIHVGFLLSYDYEKLKLSIPPVYNSADKIFIAEDSNKKTWSGNEFVVDDSFYEWLKEFDVDNKIEFYRDNFYVPELTAIENDTRERHLLSLKMGIGNWLIQIDSDEYFIDFKGFVSNLRKYDHYLDEPEKKKVQFACFWLIIYKYTKEGTLFVDKPMKSVFATNYPNYKCARRTNERTIYFDNLVLHESIARTEEQLVCKLKNWGHNHEVNENFLNKWLMVNETNYHQLEDFYYINPKRWKKLNYLPTKRFEDIKMNVNLKSNLQISKQYLMCKNFGQWFKFLWKNKDIRLELYFRTHFFDKLNYRITQFYMSDQKEI</sequence>
<evidence type="ECO:0000313" key="1">
    <source>
        <dbReference type="EMBL" id="MEL1255516.1"/>
    </source>
</evidence>
<organism evidence="1 2">
    <name type="scientific">Flavobacterium calami</name>
    <dbReference type="NCBI Taxonomy" id="3139144"/>
    <lineage>
        <taxon>Bacteria</taxon>
        <taxon>Pseudomonadati</taxon>
        <taxon>Bacteroidota</taxon>
        <taxon>Flavobacteriia</taxon>
        <taxon>Flavobacteriales</taxon>
        <taxon>Flavobacteriaceae</taxon>
        <taxon>Flavobacterium</taxon>
    </lineage>
</organism>
<protein>
    <recommendedName>
        <fullName evidence="3">Glycosyl transferase family 2</fullName>
    </recommendedName>
</protein>
<proteinExistence type="predicted"/>
<evidence type="ECO:0000313" key="2">
    <source>
        <dbReference type="Proteomes" id="UP001485226"/>
    </source>
</evidence>
<reference evidence="1 2" key="1">
    <citation type="submission" date="2024-04" db="EMBL/GenBank/DDBJ databases">
        <title>Flavobacterium sp. DGU38 16S ribosomal RNA gene Genome sequencing and assembly.</title>
        <authorList>
            <person name="Park S."/>
        </authorList>
    </citation>
    <scope>NUCLEOTIDE SEQUENCE [LARGE SCALE GENOMIC DNA]</scope>
    <source>
        <strain evidence="1 2">DGU38</strain>
    </source>
</reference>
<accession>A0ABU9ISX3</accession>
<dbReference type="EMBL" id="JBBYHS010000019">
    <property type="protein sequence ID" value="MEL1255516.1"/>
    <property type="molecule type" value="Genomic_DNA"/>
</dbReference>
<keyword evidence="2" id="KW-1185">Reference proteome</keyword>
<dbReference type="Proteomes" id="UP001485226">
    <property type="component" value="Unassembled WGS sequence"/>
</dbReference>